<evidence type="ECO:0000256" key="4">
    <source>
        <dbReference type="SAM" id="MobiDB-lite"/>
    </source>
</evidence>
<dbReference type="RefSeq" id="XP_024405440.1">
    <property type="nucleotide sequence ID" value="XM_024549778.1"/>
</dbReference>
<dbReference type="PROSITE" id="PS00463">
    <property type="entry name" value="ZN2_CY6_FUNGAL_1"/>
    <property type="match status" value="1"/>
</dbReference>
<evidence type="ECO:0000256" key="3">
    <source>
        <dbReference type="ARBA" id="ARBA00023242"/>
    </source>
</evidence>
<comment type="subcellular location">
    <subcellularLocation>
        <location evidence="1">Nucleus</location>
    </subcellularLocation>
</comment>
<gene>
    <name evidence="6" type="ORF">TGAM01_v206037</name>
</gene>
<dbReference type="GO" id="GO:0000981">
    <property type="term" value="F:DNA-binding transcription factor activity, RNA polymerase II-specific"/>
    <property type="evidence" value="ECO:0007669"/>
    <property type="project" value="InterPro"/>
</dbReference>
<evidence type="ECO:0000313" key="6">
    <source>
        <dbReference type="EMBL" id="PON24956.1"/>
    </source>
</evidence>
<dbReference type="CDD" id="cd12148">
    <property type="entry name" value="fungal_TF_MHR"/>
    <property type="match status" value="1"/>
</dbReference>
<protein>
    <recommendedName>
        <fullName evidence="5">Zn(2)-C6 fungal-type domain-containing protein</fullName>
    </recommendedName>
</protein>
<sequence>MELEKRNSSKRCRGRTVTACLECRKMKKKCDRQWPCNHCKSRKVAHMCQFSQATRKHQRLGLNETQTRAPKETPSIASSTSVSESQDDASNSTSSASAVHMLGYMFAKNDTLFGSIMETQYVESTEPLPEPIVQASRAVSPRPYTDMLLKNFFDNVNYHYGILHQPSFMAVYVEWWSQRRDAQSLRNPLALALTCLILRICANSTQFLSPQASSQLELDLGDSIQNLSKAYHDAAQTISSFLSPGTGGLLNAQQLFLAATWHKGQADFVRSWHELGAAVRQAQEIGIHTDAFSDELNEFDLEIRRRLWCALYTWDRYMTGSFNRPPIIQSEISVPLPNPGLDQAGADPDVPSYIVAKTLECQLAKELGEGDRVDRSNLQSKIAFVENWMLSLPSVFNIINPDKRWDDDYPHIPFQRLQLHCVGYMTQLMFARSILTSFQLFSTTTHVGTGLDSETTLLIQQVVDLSLKAMSVSKDTFDFCFPQKAKYYMVAFCPFDNAALLCSLLIHDADGTMIPRRSEVIYAIGQALHISQRLRGFTKMGDFTWSILSALKNRANLFPLEKALLEELESVGKTDITTESLNHSLEPSDDVFHSINESSNQLHSESDEGLQFVENTLAVDDPDFLEMDLGILDGVWNWERVGF</sequence>
<dbReference type="SMART" id="SM00066">
    <property type="entry name" value="GAL4"/>
    <property type="match status" value="1"/>
</dbReference>
<evidence type="ECO:0000259" key="5">
    <source>
        <dbReference type="PROSITE" id="PS50048"/>
    </source>
</evidence>
<dbReference type="Proteomes" id="UP000054821">
    <property type="component" value="Unassembled WGS sequence"/>
</dbReference>
<dbReference type="GO" id="GO:0006351">
    <property type="term" value="P:DNA-templated transcription"/>
    <property type="evidence" value="ECO:0007669"/>
    <property type="project" value="InterPro"/>
</dbReference>
<dbReference type="GO" id="GO:0003677">
    <property type="term" value="F:DNA binding"/>
    <property type="evidence" value="ECO:0007669"/>
    <property type="project" value="InterPro"/>
</dbReference>
<dbReference type="GO" id="GO:0008270">
    <property type="term" value="F:zinc ion binding"/>
    <property type="evidence" value="ECO:0007669"/>
    <property type="project" value="InterPro"/>
</dbReference>
<keyword evidence="3" id="KW-0539">Nucleus</keyword>
<dbReference type="SUPFAM" id="SSF57701">
    <property type="entry name" value="Zn2/Cys6 DNA-binding domain"/>
    <property type="match status" value="1"/>
</dbReference>
<evidence type="ECO:0000313" key="7">
    <source>
        <dbReference type="Proteomes" id="UP000054821"/>
    </source>
</evidence>
<organism evidence="6 7">
    <name type="scientific">Trichoderma gamsii</name>
    <dbReference type="NCBI Taxonomy" id="398673"/>
    <lineage>
        <taxon>Eukaryota</taxon>
        <taxon>Fungi</taxon>
        <taxon>Dikarya</taxon>
        <taxon>Ascomycota</taxon>
        <taxon>Pezizomycotina</taxon>
        <taxon>Sordariomycetes</taxon>
        <taxon>Hypocreomycetidae</taxon>
        <taxon>Hypocreales</taxon>
        <taxon>Hypocreaceae</taxon>
        <taxon>Trichoderma</taxon>
    </lineage>
</organism>
<keyword evidence="2" id="KW-0479">Metal-binding</keyword>
<reference evidence="6 7" key="1">
    <citation type="journal article" date="2016" name="Genome Announc.">
        <title>Draft Whole-Genome Sequence of Trichoderma gamsii T6085, a Promising Biocontrol Agent of Fusarium Head Blight on Wheat.</title>
        <authorList>
            <person name="Baroncelli R."/>
            <person name="Zapparata A."/>
            <person name="Piaggeschi G."/>
            <person name="Sarrocco S."/>
            <person name="Vannacci G."/>
        </authorList>
    </citation>
    <scope>NUCLEOTIDE SEQUENCE [LARGE SCALE GENOMIC DNA]</scope>
    <source>
        <strain evidence="6 7">T6085</strain>
    </source>
</reference>
<dbReference type="PANTHER" id="PTHR31001">
    <property type="entry name" value="UNCHARACTERIZED TRANSCRIPTIONAL REGULATORY PROTEIN"/>
    <property type="match status" value="1"/>
</dbReference>
<dbReference type="InterPro" id="IPR050613">
    <property type="entry name" value="Sec_Metabolite_Reg"/>
</dbReference>
<feature type="region of interest" description="Disordered" evidence="4">
    <location>
        <begin position="55"/>
        <end position="93"/>
    </location>
</feature>
<name>A0A2P4ZL12_9HYPO</name>
<dbReference type="InterPro" id="IPR036864">
    <property type="entry name" value="Zn2-C6_fun-type_DNA-bd_sf"/>
</dbReference>
<dbReference type="PANTHER" id="PTHR31001:SF87">
    <property type="entry name" value="COL-21"/>
    <property type="match status" value="1"/>
</dbReference>
<dbReference type="Gene3D" id="4.10.240.10">
    <property type="entry name" value="Zn(2)-C6 fungal-type DNA-binding domain"/>
    <property type="match status" value="1"/>
</dbReference>
<evidence type="ECO:0000256" key="1">
    <source>
        <dbReference type="ARBA" id="ARBA00004123"/>
    </source>
</evidence>
<accession>A0A2P4ZL12</accession>
<keyword evidence="7" id="KW-1185">Reference proteome</keyword>
<feature type="domain" description="Zn(2)-C6 fungal-type" evidence="5">
    <location>
        <begin position="19"/>
        <end position="50"/>
    </location>
</feature>
<dbReference type="SMART" id="SM00906">
    <property type="entry name" value="Fungal_trans"/>
    <property type="match status" value="1"/>
</dbReference>
<comment type="caution">
    <text evidence="6">The sequence shown here is derived from an EMBL/GenBank/DDBJ whole genome shotgun (WGS) entry which is preliminary data.</text>
</comment>
<proteinExistence type="predicted"/>
<dbReference type="STRING" id="398673.A0A2P4ZL12"/>
<dbReference type="InterPro" id="IPR007219">
    <property type="entry name" value="XnlR_reg_dom"/>
</dbReference>
<dbReference type="Pfam" id="PF04082">
    <property type="entry name" value="Fungal_trans"/>
    <property type="match status" value="1"/>
</dbReference>
<dbReference type="InterPro" id="IPR001138">
    <property type="entry name" value="Zn2Cys6_DnaBD"/>
</dbReference>
<dbReference type="PROSITE" id="PS50048">
    <property type="entry name" value="ZN2_CY6_FUNGAL_2"/>
    <property type="match status" value="1"/>
</dbReference>
<dbReference type="AlphaFoldDB" id="A0A2P4ZL12"/>
<dbReference type="EMBL" id="JPDN02000020">
    <property type="protein sequence ID" value="PON24956.1"/>
    <property type="molecule type" value="Genomic_DNA"/>
</dbReference>
<dbReference type="CDD" id="cd00067">
    <property type="entry name" value="GAL4"/>
    <property type="match status" value="1"/>
</dbReference>
<dbReference type="GO" id="GO:0005634">
    <property type="term" value="C:nucleus"/>
    <property type="evidence" value="ECO:0007669"/>
    <property type="project" value="UniProtKB-SubCell"/>
</dbReference>
<dbReference type="Pfam" id="PF00172">
    <property type="entry name" value="Zn_clus"/>
    <property type="match status" value="1"/>
</dbReference>
<dbReference type="GeneID" id="29982793"/>
<evidence type="ECO:0000256" key="2">
    <source>
        <dbReference type="ARBA" id="ARBA00022723"/>
    </source>
</evidence>